<evidence type="ECO:0000256" key="2">
    <source>
        <dbReference type="ARBA" id="ARBA00013106"/>
    </source>
</evidence>
<name>A0ABS4GUJ6_9BACL</name>
<gene>
    <name evidence="6" type="ORF">J2Z37_003963</name>
</gene>
<organism evidence="6 7">
    <name type="scientific">Ammoniphilus resinae</name>
    <dbReference type="NCBI Taxonomy" id="861532"/>
    <lineage>
        <taxon>Bacteria</taxon>
        <taxon>Bacillati</taxon>
        <taxon>Bacillota</taxon>
        <taxon>Bacilli</taxon>
        <taxon>Bacillales</taxon>
        <taxon>Paenibacillaceae</taxon>
        <taxon>Aneurinibacillus group</taxon>
        <taxon>Ammoniphilus</taxon>
    </lineage>
</organism>
<proteinExistence type="predicted"/>
<keyword evidence="3" id="KW-0479">Metal-binding</keyword>
<dbReference type="InterPro" id="IPR020550">
    <property type="entry name" value="Inositol_monophosphatase_CS"/>
</dbReference>
<dbReference type="GO" id="GO:0052834">
    <property type="term" value="F:inositol monophosphate phosphatase activity"/>
    <property type="evidence" value="ECO:0007669"/>
    <property type="project" value="UniProtKB-EC"/>
</dbReference>
<dbReference type="InterPro" id="IPR000760">
    <property type="entry name" value="Inositol_monophosphatase-like"/>
</dbReference>
<dbReference type="PANTHER" id="PTHR20854:SF4">
    <property type="entry name" value="INOSITOL-1-MONOPHOSPHATASE-RELATED"/>
    <property type="match status" value="1"/>
</dbReference>
<dbReference type="PANTHER" id="PTHR20854">
    <property type="entry name" value="INOSITOL MONOPHOSPHATASE"/>
    <property type="match status" value="1"/>
</dbReference>
<dbReference type="SUPFAM" id="SSF56655">
    <property type="entry name" value="Carbohydrate phosphatase"/>
    <property type="match status" value="1"/>
</dbReference>
<evidence type="ECO:0000313" key="7">
    <source>
        <dbReference type="Proteomes" id="UP001519343"/>
    </source>
</evidence>
<dbReference type="PROSITE" id="PS00629">
    <property type="entry name" value="IMP_1"/>
    <property type="match status" value="1"/>
</dbReference>
<dbReference type="EC" id="3.1.3.25" evidence="2"/>
<keyword evidence="5" id="KW-0460">Magnesium</keyword>
<sequence length="264" mass="29460">MLDIQELSKKAVDWAKEAGKKSIELRKKQIKIKYKSSPSDLVTEVDQEIEKFLIGQILSSYSDHGIVGEEGFFKGDPKEYDTLWIIDPIDGTTNFVHQQVNYVISIAVVHKGEGLIGVVYDPTRDELFFAKKGEGATLNDRPIHLQTPVPLREGLICTSLFWNQRTEKLGLDHLVDELPRSCRGIRIYGCAALEMAYVAAGRVDAYISLSLNPWDFAASKIILEEAGGITSTIDGSTLTFEKANSVVASNPFLYKELMEFVARN</sequence>
<evidence type="ECO:0000313" key="6">
    <source>
        <dbReference type="EMBL" id="MBP1933946.1"/>
    </source>
</evidence>
<comment type="caution">
    <text evidence="6">The sequence shown here is derived from an EMBL/GenBank/DDBJ whole genome shotgun (WGS) entry which is preliminary data.</text>
</comment>
<dbReference type="InterPro" id="IPR020583">
    <property type="entry name" value="Inositol_monoP_metal-BS"/>
</dbReference>
<dbReference type="EMBL" id="JAGGKT010000014">
    <property type="protein sequence ID" value="MBP1933946.1"/>
    <property type="molecule type" value="Genomic_DNA"/>
</dbReference>
<evidence type="ECO:0000256" key="4">
    <source>
        <dbReference type="ARBA" id="ARBA00022801"/>
    </source>
</evidence>
<protein>
    <recommendedName>
        <fullName evidence="2">inositol-phosphate phosphatase</fullName>
        <ecNumber evidence="2">3.1.3.25</ecNumber>
    </recommendedName>
</protein>
<evidence type="ECO:0000256" key="3">
    <source>
        <dbReference type="ARBA" id="ARBA00022723"/>
    </source>
</evidence>
<dbReference type="Gene3D" id="3.30.540.10">
    <property type="entry name" value="Fructose-1,6-Bisphosphatase, subunit A, domain 1"/>
    <property type="match status" value="1"/>
</dbReference>
<dbReference type="PROSITE" id="PS00630">
    <property type="entry name" value="IMP_2"/>
    <property type="match status" value="1"/>
</dbReference>
<dbReference type="RefSeq" id="WP_209811958.1">
    <property type="nucleotide sequence ID" value="NZ_JAGGKT010000014.1"/>
</dbReference>
<dbReference type="PRINTS" id="PR00377">
    <property type="entry name" value="IMPHPHTASES"/>
</dbReference>
<dbReference type="Gene3D" id="3.40.190.80">
    <property type="match status" value="1"/>
</dbReference>
<dbReference type="CDD" id="cd01637">
    <property type="entry name" value="IMPase_like"/>
    <property type="match status" value="1"/>
</dbReference>
<evidence type="ECO:0000256" key="5">
    <source>
        <dbReference type="ARBA" id="ARBA00022842"/>
    </source>
</evidence>
<reference evidence="6 7" key="1">
    <citation type="submission" date="2021-03" db="EMBL/GenBank/DDBJ databases">
        <title>Genomic Encyclopedia of Type Strains, Phase IV (KMG-IV): sequencing the most valuable type-strain genomes for metagenomic binning, comparative biology and taxonomic classification.</title>
        <authorList>
            <person name="Goeker M."/>
        </authorList>
    </citation>
    <scope>NUCLEOTIDE SEQUENCE [LARGE SCALE GENOMIC DNA]</scope>
    <source>
        <strain evidence="6 7">DSM 24738</strain>
    </source>
</reference>
<dbReference type="Proteomes" id="UP001519343">
    <property type="component" value="Unassembled WGS sequence"/>
</dbReference>
<accession>A0ABS4GUJ6</accession>
<comment type="catalytic activity">
    <reaction evidence="1">
        <text>a myo-inositol phosphate + H2O = myo-inositol + phosphate</text>
        <dbReference type="Rhea" id="RHEA:24056"/>
        <dbReference type="ChEBI" id="CHEBI:15377"/>
        <dbReference type="ChEBI" id="CHEBI:17268"/>
        <dbReference type="ChEBI" id="CHEBI:43474"/>
        <dbReference type="ChEBI" id="CHEBI:84139"/>
        <dbReference type="EC" id="3.1.3.25"/>
    </reaction>
</comment>
<keyword evidence="4 6" id="KW-0378">Hydrolase</keyword>
<evidence type="ECO:0000256" key="1">
    <source>
        <dbReference type="ARBA" id="ARBA00001033"/>
    </source>
</evidence>
<dbReference type="Pfam" id="PF00459">
    <property type="entry name" value="Inositol_P"/>
    <property type="match status" value="1"/>
</dbReference>
<keyword evidence="7" id="KW-1185">Reference proteome</keyword>